<comment type="caution">
    <text evidence="1">The sequence shown here is derived from an EMBL/GenBank/DDBJ whole genome shotgun (WGS) entry which is preliminary data.</text>
</comment>
<protein>
    <submittedName>
        <fullName evidence="1">Uncharacterized protein</fullName>
    </submittedName>
</protein>
<name>A0ABW1U6M5_9BURK</name>
<evidence type="ECO:0000313" key="2">
    <source>
        <dbReference type="Proteomes" id="UP001596270"/>
    </source>
</evidence>
<proteinExistence type="predicted"/>
<accession>A0ABW1U6M5</accession>
<gene>
    <name evidence="1" type="ORF">ACFQND_25985</name>
</gene>
<organism evidence="1 2">
    <name type="scientific">Polaromonas aquatica</name>
    <dbReference type="NCBI Taxonomy" id="332657"/>
    <lineage>
        <taxon>Bacteria</taxon>
        <taxon>Pseudomonadati</taxon>
        <taxon>Pseudomonadota</taxon>
        <taxon>Betaproteobacteria</taxon>
        <taxon>Burkholderiales</taxon>
        <taxon>Comamonadaceae</taxon>
        <taxon>Polaromonas</taxon>
    </lineage>
</organism>
<keyword evidence="2" id="KW-1185">Reference proteome</keyword>
<dbReference type="Proteomes" id="UP001596270">
    <property type="component" value="Unassembled WGS sequence"/>
</dbReference>
<reference evidence="2" key="1">
    <citation type="journal article" date="2019" name="Int. J. Syst. Evol. Microbiol.">
        <title>The Global Catalogue of Microorganisms (GCM) 10K type strain sequencing project: providing services to taxonomists for standard genome sequencing and annotation.</title>
        <authorList>
            <consortium name="The Broad Institute Genomics Platform"/>
            <consortium name="The Broad Institute Genome Sequencing Center for Infectious Disease"/>
            <person name="Wu L."/>
            <person name="Ma J."/>
        </authorList>
    </citation>
    <scope>NUCLEOTIDE SEQUENCE [LARGE SCALE GENOMIC DNA]</scope>
    <source>
        <strain evidence="2">CCUG 39402</strain>
    </source>
</reference>
<sequence length="96" mass="10931">MENGDFDNDSFQRALRVAVDAHLSPFLSGPQYKHWRGARQQFDCAISLVVISTNWFSTDNYKATRHASSSMRFSTMVALHQDVSPTMLGRRTETSF</sequence>
<dbReference type="RefSeq" id="WP_371435187.1">
    <property type="nucleotide sequence ID" value="NZ_JBHSRS010000084.1"/>
</dbReference>
<evidence type="ECO:0000313" key="1">
    <source>
        <dbReference type="EMBL" id="MFC6284692.1"/>
    </source>
</evidence>
<dbReference type="EMBL" id="JBHSRS010000084">
    <property type="protein sequence ID" value="MFC6284692.1"/>
    <property type="molecule type" value="Genomic_DNA"/>
</dbReference>